<organism evidence="3 4">
    <name type="scientific">Lysobacter niastensis</name>
    <dbReference type="NCBI Taxonomy" id="380629"/>
    <lineage>
        <taxon>Bacteria</taxon>
        <taxon>Pseudomonadati</taxon>
        <taxon>Pseudomonadota</taxon>
        <taxon>Gammaproteobacteria</taxon>
        <taxon>Lysobacterales</taxon>
        <taxon>Lysobacteraceae</taxon>
        <taxon>Lysobacter</taxon>
    </lineage>
</organism>
<feature type="compositionally biased region" description="Low complexity" evidence="1">
    <location>
        <begin position="149"/>
        <end position="165"/>
    </location>
</feature>
<feature type="region of interest" description="Disordered" evidence="1">
    <location>
        <begin position="112"/>
        <end position="165"/>
    </location>
</feature>
<feature type="region of interest" description="Disordered" evidence="1">
    <location>
        <begin position="225"/>
        <end position="252"/>
    </location>
</feature>
<keyword evidence="4" id="KW-1185">Reference proteome</keyword>
<proteinExistence type="predicted"/>
<evidence type="ECO:0000256" key="1">
    <source>
        <dbReference type="SAM" id="MobiDB-lite"/>
    </source>
</evidence>
<feature type="compositionally biased region" description="Pro residues" evidence="1">
    <location>
        <begin position="227"/>
        <end position="237"/>
    </location>
</feature>
<feature type="region of interest" description="Disordered" evidence="1">
    <location>
        <begin position="1"/>
        <end position="30"/>
    </location>
</feature>
<feature type="compositionally biased region" description="Pro residues" evidence="1">
    <location>
        <begin position="115"/>
        <end position="134"/>
    </location>
</feature>
<keyword evidence="2" id="KW-0472">Membrane</keyword>
<sequence>MNHPRHEPLTPEERALAERLARIGPHDDGPPPSLDAKILAAAHAAVAPSRRRRWLALTSVPASLITGVGMAAALTLVVGVVWQLRPASGPARAPRGEADDMGYVSAEIIKRERPPAPPAPPPPPAAPAEPPAPPLARRTSPSPAKVLSAAPAQVRQQAAAPVARNDVAPAPAANAAAEAYLDEAVVDAPAPAAPAGYVRARAPRAAAAPAAATVMASPAAAESDFVPAPPASAPPAPSADMAQRKAVAVEGEAKARAAADSARELAAKQSPQLDRIEVTGSRLALADVPVREDARLPIEDWLQRIRERRDGGDLDGARSSLMLFRREHPHHRVPDDLRALPASGPGR</sequence>
<evidence type="ECO:0000313" key="3">
    <source>
        <dbReference type="EMBL" id="MDR7136236.1"/>
    </source>
</evidence>
<accession>A0ABU1WF62</accession>
<comment type="caution">
    <text evidence="3">The sequence shown here is derived from an EMBL/GenBank/DDBJ whole genome shotgun (WGS) entry which is preliminary data.</text>
</comment>
<feature type="region of interest" description="Disordered" evidence="1">
    <location>
        <begin position="325"/>
        <end position="347"/>
    </location>
</feature>
<gene>
    <name evidence="3" type="ORF">J2X06_003462</name>
</gene>
<dbReference type="EMBL" id="JAVDVY010000004">
    <property type="protein sequence ID" value="MDR7136236.1"/>
    <property type="molecule type" value="Genomic_DNA"/>
</dbReference>
<feature type="compositionally biased region" description="Basic and acidic residues" evidence="1">
    <location>
        <begin position="1"/>
        <end position="29"/>
    </location>
</feature>
<keyword evidence="2" id="KW-1133">Transmembrane helix</keyword>
<name>A0ABU1WF62_9GAMM</name>
<keyword evidence="2" id="KW-0812">Transmembrane</keyword>
<feature type="transmembrane region" description="Helical" evidence="2">
    <location>
        <begin position="54"/>
        <end position="82"/>
    </location>
</feature>
<reference evidence="3 4" key="1">
    <citation type="submission" date="2023-07" db="EMBL/GenBank/DDBJ databases">
        <title>Sorghum-associated microbial communities from plants grown in Nebraska, USA.</title>
        <authorList>
            <person name="Schachtman D."/>
        </authorList>
    </citation>
    <scope>NUCLEOTIDE SEQUENCE [LARGE SCALE GENOMIC DNA]</scope>
    <source>
        <strain evidence="3 4">BE198</strain>
    </source>
</reference>
<protein>
    <submittedName>
        <fullName evidence="3">Uncharacterized protein</fullName>
    </submittedName>
</protein>
<dbReference type="Proteomes" id="UP001251524">
    <property type="component" value="Unassembled WGS sequence"/>
</dbReference>
<dbReference type="RefSeq" id="WP_310064553.1">
    <property type="nucleotide sequence ID" value="NZ_JAVDVY010000004.1"/>
</dbReference>
<evidence type="ECO:0000256" key="2">
    <source>
        <dbReference type="SAM" id="Phobius"/>
    </source>
</evidence>
<evidence type="ECO:0000313" key="4">
    <source>
        <dbReference type="Proteomes" id="UP001251524"/>
    </source>
</evidence>